<evidence type="ECO:0000259" key="4">
    <source>
        <dbReference type="Pfam" id="PF13439"/>
    </source>
</evidence>
<evidence type="ECO:0000313" key="5">
    <source>
        <dbReference type="EMBL" id="MBA4544329.1"/>
    </source>
</evidence>
<dbReference type="RefSeq" id="WP_081944017.1">
    <property type="nucleotide sequence ID" value="NZ_JACEIP010000035.1"/>
</dbReference>
<evidence type="ECO:0000259" key="3">
    <source>
        <dbReference type="Pfam" id="PF00534"/>
    </source>
</evidence>
<keyword evidence="2 5" id="KW-0808">Transferase</keyword>
<accession>A0A7W1XD21</accession>
<dbReference type="Gene3D" id="3.40.50.2000">
    <property type="entry name" value="Glycogen Phosphorylase B"/>
    <property type="match status" value="2"/>
</dbReference>
<dbReference type="InterPro" id="IPR001296">
    <property type="entry name" value="Glyco_trans_1"/>
</dbReference>
<dbReference type="SUPFAM" id="SSF53756">
    <property type="entry name" value="UDP-Glycosyltransferase/glycogen phosphorylase"/>
    <property type="match status" value="1"/>
</dbReference>
<protein>
    <submittedName>
        <fullName evidence="5">Glycosyltransferase family 4 protein</fullName>
    </submittedName>
</protein>
<keyword evidence="6" id="KW-1185">Reference proteome</keyword>
<evidence type="ECO:0000256" key="2">
    <source>
        <dbReference type="ARBA" id="ARBA00022679"/>
    </source>
</evidence>
<evidence type="ECO:0000313" key="6">
    <source>
        <dbReference type="Proteomes" id="UP000530514"/>
    </source>
</evidence>
<keyword evidence="1" id="KW-0328">Glycosyltransferase</keyword>
<gene>
    <name evidence="5" type="ORF">H1164_15885</name>
</gene>
<dbReference type="OrthoDB" id="9815550at2"/>
<comment type="caution">
    <text evidence="5">The sequence shown here is derived from an EMBL/GenBank/DDBJ whole genome shotgun (WGS) entry which is preliminary data.</text>
</comment>
<dbReference type="AlphaFoldDB" id="A0A7W1XD21"/>
<proteinExistence type="predicted"/>
<reference evidence="5 6" key="1">
    <citation type="submission" date="2020-07" db="EMBL/GenBank/DDBJ databases">
        <authorList>
            <person name="Feng H."/>
        </authorList>
    </citation>
    <scope>NUCLEOTIDE SEQUENCE [LARGE SCALE GENOMIC DNA]</scope>
    <source>
        <strain evidence="6">s-11</strain>
    </source>
</reference>
<dbReference type="PANTHER" id="PTHR12526:SF510">
    <property type="entry name" value="D-INOSITOL 3-PHOSPHATE GLYCOSYLTRANSFERASE"/>
    <property type="match status" value="1"/>
</dbReference>
<dbReference type="Pfam" id="PF13439">
    <property type="entry name" value="Glyco_transf_4"/>
    <property type="match status" value="1"/>
</dbReference>
<name>A0A7W1XD21_9BACL</name>
<sequence length="378" mass="42712">MRILLATFWAVPHLGGVWNYMTQLKNKLDSLGHQVDLLGYGHDNNYIHMVTQDRKLAKEMLLPLVYSKLNQQNSLIHSQNEVVRYTELQRYCYQIAAFHFGLQNYDVIHTQDVISTGCINGAKPKEVPLVATLHGSVAHEMRYQLKTIHKSPTSHLAREYFDKLEYIGATSAEYTIVSNNWLKRILTNEFLVPEGQVKVFPYGYNTEDFIRRIGEPCSLQTPANKKVILYTGRLVELKGIHHLISALGQLKQLRDDWVCWIVGDGEKKAELQIQSMTSGLDKDILFLGKRDDVPSLLARADLFVFPSLFDNQPLSVIEAQLAGKPVIVTDAGGLPEMVEHGVTRIIVPAGDTNALCAQMNLLLEDEAYRKRLGTNARN</sequence>
<dbReference type="CDD" id="cd03801">
    <property type="entry name" value="GT4_PimA-like"/>
    <property type="match status" value="1"/>
</dbReference>
<dbReference type="Proteomes" id="UP000530514">
    <property type="component" value="Unassembled WGS sequence"/>
</dbReference>
<feature type="domain" description="Glycosyltransferase subfamily 4-like N-terminal" evidence="4">
    <location>
        <begin position="15"/>
        <end position="207"/>
    </location>
</feature>
<dbReference type="PANTHER" id="PTHR12526">
    <property type="entry name" value="GLYCOSYLTRANSFERASE"/>
    <property type="match status" value="1"/>
</dbReference>
<dbReference type="InterPro" id="IPR028098">
    <property type="entry name" value="Glyco_trans_4-like_N"/>
</dbReference>
<dbReference type="GO" id="GO:0016757">
    <property type="term" value="F:glycosyltransferase activity"/>
    <property type="evidence" value="ECO:0007669"/>
    <property type="project" value="UniProtKB-KW"/>
</dbReference>
<organism evidence="5 6">
    <name type="scientific">Thermoactinomyces daqus</name>
    <dbReference type="NCBI Taxonomy" id="1329516"/>
    <lineage>
        <taxon>Bacteria</taxon>
        <taxon>Bacillati</taxon>
        <taxon>Bacillota</taxon>
        <taxon>Bacilli</taxon>
        <taxon>Bacillales</taxon>
        <taxon>Thermoactinomycetaceae</taxon>
        <taxon>Thermoactinomyces</taxon>
    </lineage>
</organism>
<feature type="domain" description="Glycosyl transferase family 1" evidence="3">
    <location>
        <begin position="220"/>
        <end position="378"/>
    </location>
</feature>
<dbReference type="EMBL" id="JACEIP010000035">
    <property type="protein sequence ID" value="MBA4544329.1"/>
    <property type="molecule type" value="Genomic_DNA"/>
</dbReference>
<dbReference type="Pfam" id="PF00534">
    <property type="entry name" value="Glycos_transf_1"/>
    <property type="match status" value="1"/>
</dbReference>
<evidence type="ECO:0000256" key="1">
    <source>
        <dbReference type="ARBA" id="ARBA00022676"/>
    </source>
</evidence>